<dbReference type="AlphaFoldDB" id="A0A9D2DSB4"/>
<evidence type="ECO:0000256" key="3">
    <source>
        <dbReference type="ARBA" id="ARBA00012662"/>
    </source>
</evidence>
<dbReference type="InterPro" id="IPR057739">
    <property type="entry name" value="Glyco_hydro_29_N"/>
</dbReference>
<dbReference type="EMBL" id="DXBU01000070">
    <property type="protein sequence ID" value="HIZ22163.1"/>
    <property type="molecule type" value="Genomic_DNA"/>
</dbReference>
<feature type="domain" description="Glycoside hydrolase family 29 N-terminal" evidence="7">
    <location>
        <begin position="3"/>
        <end position="313"/>
    </location>
</feature>
<evidence type="ECO:0000313" key="8">
    <source>
        <dbReference type="EMBL" id="HIZ22163.1"/>
    </source>
</evidence>
<dbReference type="Gene3D" id="3.20.20.80">
    <property type="entry name" value="Glycosidases"/>
    <property type="match status" value="1"/>
</dbReference>
<reference evidence="8" key="1">
    <citation type="journal article" date="2021" name="PeerJ">
        <title>Extensive microbial diversity within the chicken gut microbiome revealed by metagenomics and culture.</title>
        <authorList>
            <person name="Gilroy R."/>
            <person name="Ravi A."/>
            <person name="Getino M."/>
            <person name="Pursley I."/>
            <person name="Horton D.L."/>
            <person name="Alikhan N.F."/>
            <person name="Baker D."/>
            <person name="Gharbi K."/>
            <person name="Hall N."/>
            <person name="Watson M."/>
            <person name="Adriaenssens E.M."/>
            <person name="Foster-Nyarko E."/>
            <person name="Jarju S."/>
            <person name="Secka A."/>
            <person name="Antonio M."/>
            <person name="Oren A."/>
            <person name="Chaudhuri R.R."/>
            <person name="La Ragione R."/>
            <person name="Hildebrand F."/>
            <person name="Pallen M.J."/>
        </authorList>
    </citation>
    <scope>NUCLEOTIDE SEQUENCE</scope>
    <source>
        <strain evidence="8">14324</strain>
    </source>
</reference>
<dbReference type="EC" id="3.2.1.51" evidence="3"/>
<dbReference type="InterPro" id="IPR016286">
    <property type="entry name" value="FUC_metazoa-typ"/>
</dbReference>
<evidence type="ECO:0000259" key="7">
    <source>
        <dbReference type="Pfam" id="PF01120"/>
    </source>
</evidence>
<reference evidence="8" key="2">
    <citation type="submission" date="2021-04" db="EMBL/GenBank/DDBJ databases">
        <authorList>
            <person name="Gilroy R."/>
        </authorList>
    </citation>
    <scope>NUCLEOTIDE SEQUENCE</scope>
    <source>
        <strain evidence="8">14324</strain>
    </source>
</reference>
<dbReference type="PANTHER" id="PTHR10030">
    <property type="entry name" value="ALPHA-L-FUCOSIDASE"/>
    <property type="match status" value="1"/>
</dbReference>
<gene>
    <name evidence="8" type="ORF">IAA21_05115</name>
</gene>
<evidence type="ECO:0000256" key="1">
    <source>
        <dbReference type="ARBA" id="ARBA00004071"/>
    </source>
</evidence>
<keyword evidence="6" id="KW-0326">Glycosidase</keyword>
<keyword evidence="4" id="KW-0732">Signal</keyword>
<evidence type="ECO:0000313" key="9">
    <source>
        <dbReference type="Proteomes" id="UP000824041"/>
    </source>
</evidence>
<organism evidence="8 9">
    <name type="scientific">Candidatus Blautia faecigallinarum</name>
    <dbReference type="NCBI Taxonomy" id="2838488"/>
    <lineage>
        <taxon>Bacteria</taxon>
        <taxon>Bacillati</taxon>
        <taxon>Bacillota</taxon>
        <taxon>Clostridia</taxon>
        <taxon>Lachnospirales</taxon>
        <taxon>Lachnospiraceae</taxon>
        <taxon>Blautia</taxon>
    </lineage>
</organism>
<dbReference type="GO" id="GO:0006004">
    <property type="term" value="P:fucose metabolic process"/>
    <property type="evidence" value="ECO:0007669"/>
    <property type="project" value="InterPro"/>
</dbReference>
<dbReference type="GO" id="GO:0005764">
    <property type="term" value="C:lysosome"/>
    <property type="evidence" value="ECO:0007669"/>
    <property type="project" value="TreeGrafter"/>
</dbReference>
<keyword evidence="5" id="KW-0378">Hydrolase</keyword>
<dbReference type="Pfam" id="PF01120">
    <property type="entry name" value="Alpha_L_fucos"/>
    <property type="match status" value="1"/>
</dbReference>
<dbReference type="PRINTS" id="PR00741">
    <property type="entry name" value="GLHYDRLASE29"/>
</dbReference>
<dbReference type="GO" id="GO:0016139">
    <property type="term" value="P:glycoside catabolic process"/>
    <property type="evidence" value="ECO:0007669"/>
    <property type="project" value="TreeGrafter"/>
</dbReference>
<dbReference type="InterPro" id="IPR000933">
    <property type="entry name" value="Glyco_hydro_29"/>
</dbReference>
<evidence type="ECO:0000256" key="4">
    <source>
        <dbReference type="ARBA" id="ARBA00022729"/>
    </source>
</evidence>
<comment type="similarity">
    <text evidence="2">Belongs to the glycosyl hydrolase 29 family.</text>
</comment>
<dbReference type="SMART" id="SM00812">
    <property type="entry name" value="Alpha_L_fucos"/>
    <property type="match status" value="1"/>
</dbReference>
<evidence type="ECO:0000256" key="2">
    <source>
        <dbReference type="ARBA" id="ARBA00007951"/>
    </source>
</evidence>
<comment type="caution">
    <text evidence="8">The sequence shown here is derived from an EMBL/GenBank/DDBJ whole genome shotgun (WGS) entry which is preliminary data.</text>
</comment>
<comment type="function">
    <text evidence="1">Alpha-L-fucosidase is responsible for hydrolyzing the alpha-1,6-linked fucose joined to the reducing-end N-acetylglucosamine of the carbohydrate moieties of glycoproteins.</text>
</comment>
<evidence type="ECO:0000256" key="5">
    <source>
        <dbReference type="ARBA" id="ARBA00022801"/>
    </source>
</evidence>
<sequence length="417" mass="48151">MKTKNQEWFKDAKYGLFIHWGLYSILAGEYKGQKTDRIAEWIENFLDIPVEEYEKLAEQFNPTQFDADAFVKRAKEQWGMQYIVLTAKHHEGFAMYDSKVSDFNVVKATPYGKDILKQLQLACEKYGVRMGFYYSQAQDWDDPNGFMQHRDNSKKDFQKYLDEKCKPQVKELLENYGKICLIWFDTPMGITVDQTQELIDLVKSIQPDCLLSGRTGNHMGDYMTTGDNFIPRLPYDGYDGYWEIPATVNDTWGYNKYDTNWKSADHIISLLLKIVSRGGNYLLNVGPTADGVVPEACVEILNKVGKYVTENGEAIYGTKIMPIYPYDIPGIEFTRREHKLYVHVLSPRIRVELLNIGNQVSKAYILSTGQELTYRVQRSCEGDGMIEVDIPKELHGKKNYCVCLELVEEDPIFEPIK</sequence>
<proteinExistence type="inferred from homology"/>
<dbReference type="GO" id="GO:0004560">
    <property type="term" value="F:alpha-L-fucosidase activity"/>
    <property type="evidence" value="ECO:0007669"/>
    <property type="project" value="InterPro"/>
</dbReference>
<dbReference type="InterPro" id="IPR017853">
    <property type="entry name" value="GH"/>
</dbReference>
<dbReference type="SUPFAM" id="SSF51445">
    <property type="entry name" value="(Trans)glycosidases"/>
    <property type="match status" value="1"/>
</dbReference>
<name>A0A9D2DSB4_9FIRM</name>
<evidence type="ECO:0000256" key="6">
    <source>
        <dbReference type="ARBA" id="ARBA00023295"/>
    </source>
</evidence>
<accession>A0A9D2DSB4</accession>
<dbReference type="PIRSF" id="PIRSF001092">
    <property type="entry name" value="Alpha-L-fucosidase"/>
    <property type="match status" value="1"/>
</dbReference>
<protein>
    <recommendedName>
        <fullName evidence="3">alpha-L-fucosidase</fullName>
        <ecNumber evidence="3">3.2.1.51</ecNumber>
    </recommendedName>
</protein>
<dbReference type="Proteomes" id="UP000824041">
    <property type="component" value="Unassembled WGS sequence"/>
</dbReference>
<dbReference type="PANTHER" id="PTHR10030:SF37">
    <property type="entry name" value="ALPHA-L-FUCOSIDASE-RELATED"/>
    <property type="match status" value="1"/>
</dbReference>